<dbReference type="GO" id="GO:0020037">
    <property type="term" value="F:heme binding"/>
    <property type="evidence" value="ECO:0007669"/>
    <property type="project" value="InterPro"/>
</dbReference>
<gene>
    <name evidence="1" type="ORF">KSU1_C0657</name>
</gene>
<evidence type="ECO:0008006" key="3">
    <source>
        <dbReference type="Google" id="ProtNLM"/>
    </source>
</evidence>
<dbReference type="GO" id="GO:0022900">
    <property type="term" value="P:electron transport chain"/>
    <property type="evidence" value="ECO:0007669"/>
    <property type="project" value="InterPro"/>
</dbReference>
<evidence type="ECO:0000313" key="1">
    <source>
        <dbReference type="EMBL" id="GAB62253.1"/>
    </source>
</evidence>
<dbReference type="InterPro" id="IPR010980">
    <property type="entry name" value="Cyt_c/b562"/>
</dbReference>
<reference evidence="1 2" key="1">
    <citation type="journal article" date="2012" name="FEBS Lett.">
        <title>Anammox organism KSU-1 expresses a NirK-type copper-containing nitrite reductase instead of a NirS-type with cytochrome cd1.</title>
        <authorList>
            <person name="Hira D."/>
            <person name="Toh H."/>
            <person name="Migita C.T."/>
            <person name="Okubo H."/>
            <person name="Nishiyama T."/>
            <person name="Hattori M."/>
            <person name="Furukawa K."/>
            <person name="Fujii T."/>
        </authorList>
    </citation>
    <scope>NUCLEOTIDE SEQUENCE [LARGE SCALE GENOMIC DNA]</scope>
</reference>
<dbReference type="SUPFAM" id="SSF47175">
    <property type="entry name" value="Cytochromes"/>
    <property type="match status" value="1"/>
</dbReference>
<dbReference type="Proteomes" id="UP000002985">
    <property type="component" value="Unassembled WGS sequence"/>
</dbReference>
<accession>I3IKK8</accession>
<dbReference type="eggNOG" id="ENOG503345D">
    <property type="taxonomic scope" value="Bacteria"/>
</dbReference>
<sequence>MEVMIMRKSISVIALLSIFCLFISSIHVIQAGETGKESGVSKKELKEQMRKKLQNAQELLEGVVVEDFGKIEKSADNLVAVCETVGWTEEKTKGKFETHDTEFHEIAQELATLARDKNLEGVQNKYTHMVMICIDCHQHIRDVEAPEKYPGGTQEGRYLRKER</sequence>
<proteinExistence type="predicted"/>
<dbReference type="GO" id="GO:0005506">
    <property type="term" value="F:iron ion binding"/>
    <property type="evidence" value="ECO:0007669"/>
    <property type="project" value="InterPro"/>
</dbReference>
<name>I3IKK8_9BACT</name>
<evidence type="ECO:0000313" key="2">
    <source>
        <dbReference type="Proteomes" id="UP000002985"/>
    </source>
</evidence>
<keyword evidence="2" id="KW-1185">Reference proteome</keyword>
<protein>
    <recommendedName>
        <fullName evidence="3">Heme protein</fullName>
    </recommendedName>
</protein>
<dbReference type="EMBL" id="BAFH01000003">
    <property type="protein sequence ID" value="GAB62253.1"/>
    <property type="molecule type" value="Genomic_DNA"/>
</dbReference>
<organism evidence="1 2">
    <name type="scientific">Candidatus Jettenia caeni</name>
    <dbReference type="NCBI Taxonomy" id="247490"/>
    <lineage>
        <taxon>Bacteria</taxon>
        <taxon>Pseudomonadati</taxon>
        <taxon>Planctomycetota</taxon>
        <taxon>Candidatus Brocadiia</taxon>
        <taxon>Candidatus Brocadiales</taxon>
        <taxon>Candidatus Brocadiaceae</taxon>
        <taxon>Candidatus Jettenia</taxon>
    </lineage>
</organism>
<dbReference type="GO" id="GO:0009055">
    <property type="term" value="F:electron transfer activity"/>
    <property type="evidence" value="ECO:0007669"/>
    <property type="project" value="InterPro"/>
</dbReference>
<dbReference type="OrthoDB" id="287770at2"/>
<dbReference type="AlphaFoldDB" id="I3IKK8"/>
<comment type="caution">
    <text evidence="1">The sequence shown here is derived from an EMBL/GenBank/DDBJ whole genome shotgun (WGS) entry which is preliminary data.</text>
</comment>